<accession>X0ZFV4</accession>
<feature type="transmembrane region" description="Helical" evidence="1">
    <location>
        <begin position="88"/>
        <end position="107"/>
    </location>
</feature>
<proteinExistence type="predicted"/>
<gene>
    <name evidence="2" type="ORF">S01H1_75126</name>
</gene>
<feature type="transmembrane region" description="Helical" evidence="1">
    <location>
        <begin position="6"/>
        <end position="25"/>
    </location>
</feature>
<evidence type="ECO:0000313" key="2">
    <source>
        <dbReference type="EMBL" id="GAG47221.1"/>
    </source>
</evidence>
<dbReference type="EMBL" id="BARS01050307">
    <property type="protein sequence ID" value="GAG47221.1"/>
    <property type="molecule type" value="Genomic_DNA"/>
</dbReference>
<dbReference type="SUPFAM" id="SSF103481">
    <property type="entry name" value="Multidrug resistance efflux transporter EmrE"/>
    <property type="match status" value="1"/>
</dbReference>
<keyword evidence="1" id="KW-0472">Membrane</keyword>
<dbReference type="InterPro" id="IPR037185">
    <property type="entry name" value="EmrE-like"/>
</dbReference>
<feature type="transmembrane region" description="Helical" evidence="1">
    <location>
        <begin position="60"/>
        <end position="81"/>
    </location>
</feature>
<evidence type="ECO:0008006" key="3">
    <source>
        <dbReference type="Google" id="ProtNLM"/>
    </source>
</evidence>
<feature type="transmembrane region" description="Helical" evidence="1">
    <location>
        <begin position="37"/>
        <end position="54"/>
    </location>
</feature>
<protein>
    <recommendedName>
        <fullName evidence="3">EamA domain-containing protein</fullName>
    </recommendedName>
</protein>
<sequence>FTYFFFVWIFIAINFNIIHLILFGFKDTVACIKEVTYLPFIVGGFAFIANLLTLKAYSMAYVSLVVPIVMLSSLFVVIFGGRFFHERYLLFRVVVSVLMLVGACLIII</sequence>
<dbReference type="AlphaFoldDB" id="X0ZFV4"/>
<evidence type="ECO:0000256" key="1">
    <source>
        <dbReference type="SAM" id="Phobius"/>
    </source>
</evidence>
<keyword evidence="1" id="KW-1133">Transmembrane helix</keyword>
<reference evidence="2" key="1">
    <citation type="journal article" date="2014" name="Front. Microbiol.">
        <title>High frequency of phylogenetically diverse reductive dehalogenase-homologous genes in deep subseafloor sedimentary metagenomes.</title>
        <authorList>
            <person name="Kawai M."/>
            <person name="Futagami T."/>
            <person name="Toyoda A."/>
            <person name="Takaki Y."/>
            <person name="Nishi S."/>
            <person name="Hori S."/>
            <person name="Arai W."/>
            <person name="Tsubouchi T."/>
            <person name="Morono Y."/>
            <person name="Uchiyama I."/>
            <person name="Ito T."/>
            <person name="Fujiyama A."/>
            <person name="Inagaki F."/>
            <person name="Takami H."/>
        </authorList>
    </citation>
    <scope>NUCLEOTIDE SEQUENCE</scope>
    <source>
        <strain evidence="2">Expedition CK06-06</strain>
    </source>
</reference>
<comment type="caution">
    <text evidence="2">The sequence shown here is derived from an EMBL/GenBank/DDBJ whole genome shotgun (WGS) entry which is preliminary data.</text>
</comment>
<organism evidence="2">
    <name type="scientific">marine sediment metagenome</name>
    <dbReference type="NCBI Taxonomy" id="412755"/>
    <lineage>
        <taxon>unclassified sequences</taxon>
        <taxon>metagenomes</taxon>
        <taxon>ecological metagenomes</taxon>
    </lineage>
</organism>
<name>X0ZFV4_9ZZZZ</name>
<feature type="non-terminal residue" evidence="2">
    <location>
        <position position="1"/>
    </location>
</feature>
<keyword evidence="1" id="KW-0812">Transmembrane</keyword>